<dbReference type="GO" id="GO:0000976">
    <property type="term" value="F:transcription cis-regulatory region binding"/>
    <property type="evidence" value="ECO:0007669"/>
    <property type="project" value="TreeGrafter"/>
</dbReference>
<feature type="domain" description="HTH tetR-type" evidence="5">
    <location>
        <begin position="43"/>
        <end position="103"/>
    </location>
</feature>
<keyword evidence="1" id="KW-0805">Transcription regulation</keyword>
<dbReference type="InterPro" id="IPR001647">
    <property type="entry name" value="HTH_TetR"/>
</dbReference>
<gene>
    <name evidence="6" type="ORF">FHG71_21460</name>
</gene>
<dbReference type="Pfam" id="PF14246">
    <property type="entry name" value="TetR_C_7"/>
    <property type="match status" value="1"/>
</dbReference>
<proteinExistence type="predicted"/>
<dbReference type="PANTHER" id="PTHR30055:SF146">
    <property type="entry name" value="HTH-TYPE TRANSCRIPTIONAL DUAL REGULATOR CECR"/>
    <property type="match status" value="1"/>
</dbReference>
<dbReference type="Proteomes" id="UP000305709">
    <property type="component" value="Unassembled WGS sequence"/>
</dbReference>
<reference evidence="6 7" key="1">
    <citation type="submission" date="2019-06" db="EMBL/GenBank/DDBJ databases">
        <authorList>
            <person name="Jiang L."/>
        </authorList>
    </citation>
    <scope>NUCLEOTIDE SEQUENCE [LARGE SCALE GENOMIC DNA]</scope>
    <source>
        <strain evidence="6 7">YIM 48858</strain>
    </source>
</reference>
<keyword evidence="3" id="KW-0804">Transcription</keyword>
<comment type="caution">
    <text evidence="6">The sequence shown here is derived from an EMBL/GenBank/DDBJ whole genome shotgun (WGS) entry which is preliminary data.</text>
</comment>
<evidence type="ECO:0000313" key="7">
    <source>
        <dbReference type="Proteomes" id="UP000305709"/>
    </source>
</evidence>
<feature type="DNA-binding region" description="H-T-H motif" evidence="4">
    <location>
        <begin position="66"/>
        <end position="85"/>
    </location>
</feature>
<dbReference type="OrthoDB" id="9816431at2"/>
<dbReference type="FunFam" id="1.10.10.60:FF:000141">
    <property type="entry name" value="TetR family transcriptional regulator"/>
    <property type="match status" value="1"/>
</dbReference>
<protein>
    <submittedName>
        <fullName evidence="6">TetR/AcrR family transcriptional regulator</fullName>
    </submittedName>
</protein>
<dbReference type="Gene3D" id="1.10.357.10">
    <property type="entry name" value="Tetracycline Repressor, domain 2"/>
    <property type="match status" value="1"/>
</dbReference>
<dbReference type="InterPro" id="IPR039536">
    <property type="entry name" value="TetR_C_Proteobacteria"/>
</dbReference>
<evidence type="ECO:0000259" key="5">
    <source>
        <dbReference type="PROSITE" id="PS50977"/>
    </source>
</evidence>
<dbReference type="Gene3D" id="1.10.10.60">
    <property type="entry name" value="Homeodomain-like"/>
    <property type="match status" value="1"/>
</dbReference>
<sequence length="256" mass="27981">MMLSEPVYTLRYSIPVAGQEENLRACRVRSATTETTMKSTDSLPLPVAILHAAMETFMERGYDQTSMDEVAARARTTKRTVYSHYGNKEALFRAALGQAVELFLGKLQAPSDLREPADELEAFAARFCELCTVRGSVRLQRVAMGLAERFPDIGHMLHRDVIERAEAMMAGYLAALARDRDLVAGAEAEIWGAKAARLFLNLATGSQRFQTLLGAREPLDGPPGPETSPQVDREPIARAVALFLAGIGVEGGQERG</sequence>
<organism evidence="6 7">
    <name type="scientific">Rubellimicrobium roseum</name>
    <dbReference type="NCBI Taxonomy" id="687525"/>
    <lineage>
        <taxon>Bacteria</taxon>
        <taxon>Pseudomonadati</taxon>
        <taxon>Pseudomonadota</taxon>
        <taxon>Alphaproteobacteria</taxon>
        <taxon>Rhodobacterales</taxon>
        <taxon>Roseobacteraceae</taxon>
        <taxon>Rubellimicrobium</taxon>
    </lineage>
</organism>
<dbReference type="PANTHER" id="PTHR30055">
    <property type="entry name" value="HTH-TYPE TRANSCRIPTIONAL REGULATOR RUTR"/>
    <property type="match status" value="1"/>
</dbReference>
<evidence type="ECO:0000313" key="6">
    <source>
        <dbReference type="EMBL" id="TNC61099.1"/>
    </source>
</evidence>
<keyword evidence="7" id="KW-1185">Reference proteome</keyword>
<dbReference type="InterPro" id="IPR050109">
    <property type="entry name" value="HTH-type_TetR-like_transc_reg"/>
</dbReference>
<name>A0A5C4N9W6_9RHOB</name>
<evidence type="ECO:0000256" key="1">
    <source>
        <dbReference type="ARBA" id="ARBA00023015"/>
    </source>
</evidence>
<evidence type="ECO:0000256" key="2">
    <source>
        <dbReference type="ARBA" id="ARBA00023125"/>
    </source>
</evidence>
<dbReference type="Pfam" id="PF00440">
    <property type="entry name" value="TetR_N"/>
    <property type="match status" value="1"/>
</dbReference>
<evidence type="ECO:0000256" key="3">
    <source>
        <dbReference type="ARBA" id="ARBA00023163"/>
    </source>
</evidence>
<dbReference type="InterPro" id="IPR009057">
    <property type="entry name" value="Homeodomain-like_sf"/>
</dbReference>
<dbReference type="AlphaFoldDB" id="A0A5C4N9W6"/>
<dbReference type="GO" id="GO:0003700">
    <property type="term" value="F:DNA-binding transcription factor activity"/>
    <property type="evidence" value="ECO:0007669"/>
    <property type="project" value="TreeGrafter"/>
</dbReference>
<accession>A0A5C4N9W6</accession>
<dbReference type="SUPFAM" id="SSF46689">
    <property type="entry name" value="Homeodomain-like"/>
    <property type="match status" value="1"/>
</dbReference>
<evidence type="ECO:0000256" key="4">
    <source>
        <dbReference type="PROSITE-ProRule" id="PRU00335"/>
    </source>
</evidence>
<dbReference type="PROSITE" id="PS50977">
    <property type="entry name" value="HTH_TETR_2"/>
    <property type="match status" value="1"/>
</dbReference>
<keyword evidence="2 4" id="KW-0238">DNA-binding</keyword>
<dbReference type="PRINTS" id="PR00455">
    <property type="entry name" value="HTHTETR"/>
</dbReference>
<dbReference type="EMBL" id="VDFV01000071">
    <property type="protein sequence ID" value="TNC61099.1"/>
    <property type="molecule type" value="Genomic_DNA"/>
</dbReference>